<dbReference type="Pfam" id="PF14015">
    <property type="entry name" value="DUF4231"/>
    <property type="match status" value="1"/>
</dbReference>
<protein>
    <submittedName>
        <fullName evidence="5">DUF4231 domain-containing protein</fullName>
    </submittedName>
</protein>
<name>A0A947DFN0_9CYAN</name>
<reference evidence="5" key="1">
    <citation type="submission" date="2020-11" db="EMBL/GenBank/DDBJ databases">
        <authorList>
            <person name="Konstantinou D."/>
            <person name="Gkelis S."/>
            <person name="Popin R."/>
            <person name="Fewer D."/>
            <person name="Sivonen K."/>
        </authorList>
    </citation>
    <scope>NUCLEOTIDE SEQUENCE</scope>
    <source>
        <strain evidence="5">TAU-MAC 1115</strain>
    </source>
</reference>
<evidence type="ECO:0000313" key="6">
    <source>
        <dbReference type="Proteomes" id="UP000717364"/>
    </source>
</evidence>
<dbReference type="Gene3D" id="1.10.530.10">
    <property type="match status" value="1"/>
</dbReference>
<feature type="compositionally biased region" description="Polar residues" evidence="2">
    <location>
        <begin position="259"/>
        <end position="277"/>
    </location>
</feature>
<dbReference type="RefSeq" id="WP_215608950.1">
    <property type="nucleotide sequence ID" value="NZ_JADOES010000017.1"/>
</dbReference>
<feature type="domain" description="Glycoside hydrolase family 19 catalytic" evidence="4">
    <location>
        <begin position="422"/>
        <end position="467"/>
    </location>
</feature>
<organism evidence="5 6">
    <name type="scientific">Leptothoe spongobia TAU-MAC 1115</name>
    <dbReference type="NCBI Taxonomy" id="1967444"/>
    <lineage>
        <taxon>Bacteria</taxon>
        <taxon>Bacillati</taxon>
        <taxon>Cyanobacteriota</taxon>
        <taxon>Cyanophyceae</taxon>
        <taxon>Nodosilineales</taxon>
        <taxon>Cymatolegaceae</taxon>
        <taxon>Leptothoe</taxon>
        <taxon>Leptothoe spongobia</taxon>
    </lineage>
</organism>
<keyword evidence="3" id="KW-0472">Membrane</keyword>
<evidence type="ECO:0000256" key="1">
    <source>
        <dbReference type="SAM" id="Coils"/>
    </source>
</evidence>
<reference evidence="5" key="2">
    <citation type="journal article" date="2021" name="Mar. Drugs">
        <title>Genome Reduction and Secondary Metabolism of the Marine Sponge-Associated Cyanobacterium Leptothoe.</title>
        <authorList>
            <person name="Konstantinou D."/>
            <person name="Popin R.V."/>
            <person name="Fewer D.P."/>
            <person name="Sivonen K."/>
            <person name="Gkelis S."/>
        </authorList>
    </citation>
    <scope>NUCLEOTIDE SEQUENCE</scope>
    <source>
        <strain evidence="5">TAU-MAC 1115</strain>
    </source>
</reference>
<evidence type="ECO:0000259" key="4">
    <source>
        <dbReference type="Pfam" id="PF00182"/>
    </source>
</evidence>
<dbReference type="SUPFAM" id="SSF53955">
    <property type="entry name" value="Lysozyme-like"/>
    <property type="match status" value="1"/>
</dbReference>
<dbReference type="Proteomes" id="UP000717364">
    <property type="component" value="Unassembled WGS sequence"/>
</dbReference>
<dbReference type="Pfam" id="PF00182">
    <property type="entry name" value="Glyco_hydro_19"/>
    <property type="match status" value="1"/>
</dbReference>
<dbReference type="PANTHER" id="PTHR34408:SF1">
    <property type="entry name" value="GLYCOSYL HYDROLASE FAMILY 19 DOMAIN-CONTAINING PROTEIN HI_1415"/>
    <property type="match status" value="1"/>
</dbReference>
<dbReference type="AlphaFoldDB" id="A0A947DFN0"/>
<feature type="transmembrane region" description="Helical" evidence="3">
    <location>
        <begin position="55"/>
        <end position="74"/>
    </location>
</feature>
<dbReference type="NCBIfam" id="NF033634">
    <property type="entry name" value="SLATT_1"/>
    <property type="match status" value="1"/>
</dbReference>
<dbReference type="InterPro" id="IPR000726">
    <property type="entry name" value="Glyco_hydro_19_cat"/>
</dbReference>
<feature type="coiled-coil region" evidence="1">
    <location>
        <begin position="187"/>
        <end position="214"/>
    </location>
</feature>
<accession>A0A947DFN0</accession>
<feature type="compositionally biased region" description="Low complexity" evidence="2">
    <location>
        <begin position="328"/>
        <end position="338"/>
    </location>
</feature>
<dbReference type="EMBL" id="JADOES010000017">
    <property type="protein sequence ID" value="MBT9315885.1"/>
    <property type="molecule type" value="Genomic_DNA"/>
</dbReference>
<proteinExistence type="predicted"/>
<dbReference type="InterPro" id="IPR025325">
    <property type="entry name" value="DUF4231"/>
</dbReference>
<evidence type="ECO:0000313" key="5">
    <source>
        <dbReference type="EMBL" id="MBT9315885.1"/>
    </source>
</evidence>
<keyword evidence="6" id="KW-1185">Reference proteome</keyword>
<dbReference type="PANTHER" id="PTHR34408">
    <property type="entry name" value="FAMILY PROTEIN, PUTATIVE-RELATED"/>
    <property type="match status" value="1"/>
</dbReference>
<evidence type="ECO:0000256" key="3">
    <source>
        <dbReference type="SAM" id="Phobius"/>
    </source>
</evidence>
<feature type="compositionally biased region" description="Low complexity" evidence="2">
    <location>
        <begin position="278"/>
        <end position="291"/>
    </location>
</feature>
<feature type="region of interest" description="Disordered" evidence="2">
    <location>
        <begin position="259"/>
        <end position="295"/>
    </location>
</feature>
<feature type="region of interest" description="Disordered" evidence="2">
    <location>
        <begin position="319"/>
        <end position="338"/>
    </location>
</feature>
<gene>
    <name evidence="5" type="ORF">IXB50_10670</name>
</gene>
<dbReference type="InterPro" id="IPR023346">
    <property type="entry name" value="Lysozyme-like_dom_sf"/>
</dbReference>
<evidence type="ECO:0000256" key="2">
    <source>
        <dbReference type="SAM" id="MobiDB-lite"/>
    </source>
</evidence>
<keyword evidence="3" id="KW-0812">Transmembrane</keyword>
<keyword evidence="3" id="KW-1133">Transmembrane helix</keyword>
<keyword evidence="1" id="KW-0175">Coiled coil</keyword>
<comment type="caution">
    <text evidence="5">The sequence shown here is derived from an EMBL/GenBank/DDBJ whole genome shotgun (WGS) entry which is preliminary data.</text>
</comment>
<dbReference type="GO" id="GO:0006032">
    <property type="term" value="P:chitin catabolic process"/>
    <property type="evidence" value="ECO:0007669"/>
    <property type="project" value="InterPro"/>
</dbReference>
<dbReference type="GO" id="GO:0004568">
    <property type="term" value="F:chitinase activity"/>
    <property type="evidence" value="ECO:0007669"/>
    <property type="project" value="InterPro"/>
</dbReference>
<dbReference type="InterPro" id="IPR052354">
    <property type="entry name" value="Cell_Wall_Dynamics_Protein"/>
</dbReference>
<feature type="transmembrane region" description="Helical" evidence="3">
    <location>
        <begin position="86"/>
        <end position="106"/>
    </location>
</feature>
<dbReference type="GO" id="GO:0016998">
    <property type="term" value="P:cell wall macromolecule catabolic process"/>
    <property type="evidence" value="ECO:0007669"/>
    <property type="project" value="InterPro"/>
</dbReference>
<sequence length="515" mass="57538">MAKKNAYSQYLKETLGGLIDKLEVTALHKEFLKNRWLDQVMWLEGRATKERNHHFRLRMVTIIGGVLVPAMVGFKSDSENINVTVGWIALGVSQAVAISAAVEEFFGHGDKYRNYRSTAETMKIEGWQFMQLAGPYRKFKVHEDAYKTFAQRVEAYIQKDVEGFVARLDEKQEDDKRDADEATHNSEKALMRLNQELEERAQRLELDRARLAEQASQQQSIEDSGYSGSLLDIQMPSDIPAESFEESPDDAAIAQETSTGIQSLMSSSPRETTGQRTSRPSSNKTIKSSSSLPPLGQHALEWEENVNFQALKTILTEQNSAVESESQTNGGATGTAITNQLTTPDQVSQILECSLEDCKTYLPGILNAMKKYDIYDGSVLIGLLATIRIETGGFKPVHEWGGESYWKRYEERADLGNVRPGDGVKYHGRGYIQLTGRANYSTYGKKLGVDLEGNPDLAMDPEVSAQVLACYFKERGVATAAQSGDWRKVRKLVNGGYHGWDVFSKYVERAQAQLG</sequence>